<accession>A0A835XUI2</accession>
<gene>
    <name evidence="2" type="ORF">HYH03_011619</name>
</gene>
<dbReference type="EMBL" id="JAEHOE010000067">
    <property type="protein sequence ID" value="KAG2489990.1"/>
    <property type="molecule type" value="Genomic_DNA"/>
</dbReference>
<proteinExistence type="predicted"/>
<comment type="caution">
    <text evidence="2">The sequence shown here is derived from an EMBL/GenBank/DDBJ whole genome shotgun (WGS) entry which is preliminary data.</text>
</comment>
<sequence>MESDGGWIGTPDPTKFAPGTTALSDKELKEEVEKGNVVLWKDFKQQLASLGPEEREALANTARKKLMQERMFVTLKDGSKVALWDLLQYVESNPELKELAERRRRIPTVDPEDPAGGLLPAPPASGLDRSVGLPIAVMDAREAQALEADWGHVAHGSIWRRRPTRWLLGWDGVKDWDVDVYAHEAMANQVLGRKYGGRDPSAVIADPDYARDVLRCGPLLGVTFVLTAARDMQLKDVASSWQNLLSSYLQRQAPLSLPKRLRPTEVDPTDLNAELWMQRLEERRAANLPPTPAEAEADGDPLGVCWRTQAPAEHSAAVRAAQGLLAALPEALCPPGQEPAEWPLAKTKLVDQQTKRTWRQGGALWVTLEPEGKIMVQAQSGGLVGEQESYLIGSVEDQEAMAGALMDAFLGPRPVDPDMAAAGRAMLLLPANGFTAGNLEGDPNHPGMDAPAPDLPRLRRDPSAFKLQPLGGGAGPRTVLSGIRDMGAAPQVLDLIARAASAAEDAAAEASSSGADSAAASARAREAAARMLREGYDGLAPEARGMVLREAQRLASPAGNGYMTGDPLAADLFSLARKLDGSDDEDS</sequence>
<evidence type="ECO:0000313" key="3">
    <source>
        <dbReference type="Proteomes" id="UP000612055"/>
    </source>
</evidence>
<dbReference type="AlphaFoldDB" id="A0A835XUI2"/>
<evidence type="ECO:0000256" key="1">
    <source>
        <dbReference type="SAM" id="MobiDB-lite"/>
    </source>
</evidence>
<name>A0A835XUI2_9CHLO</name>
<evidence type="ECO:0000313" key="2">
    <source>
        <dbReference type="EMBL" id="KAG2489990.1"/>
    </source>
</evidence>
<organism evidence="2 3">
    <name type="scientific">Edaphochlamys debaryana</name>
    <dbReference type="NCBI Taxonomy" id="47281"/>
    <lineage>
        <taxon>Eukaryota</taxon>
        <taxon>Viridiplantae</taxon>
        <taxon>Chlorophyta</taxon>
        <taxon>core chlorophytes</taxon>
        <taxon>Chlorophyceae</taxon>
        <taxon>CS clade</taxon>
        <taxon>Chlamydomonadales</taxon>
        <taxon>Chlamydomonadales incertae sedis</taxon>
        <taxon>Edaphochlamys</taxon>
    </lineage>
</organism>
<reference evidence="2" key="1">
    <citation type="journal article" date="2020" name="bioRxiv">
        <title>Comparative genomics of Chlamydomonas.</title>
        <authorList>
            <person name="Craig R.J."/>
            <person name="Hasan A.R."/>
            <person name="Ness R.W."/>
            <person name="Keightley P.D."/>
        </authorList>
    </citation>
    <scope>NUCLEOTIDE SEQUENCE</scope>
    <source>
        <strain evidence="2">CCAP 11/70</strain>
    </source>
</reference>
<dbReference type="OrthoDB" id="546011at2759"/>
<keyword evidence="3" id="KW-1185">Reference proteome</keyword>
<dbReference type="Proteomes" id="UP000612055">
    <property type="component" value="Unassembled WGS sequence"/>
</dbReference>
<feature type="region of interest" description="Disordered" evidence="1">
    <location>
        <begin position="1"/>
        <end position="26"/>
    </location>
</feature>
<protein>
    <submittedName>
        <fullName evidence="2">Uncharacterized protein</fullName>
    </submittedName>
</protein>